<proteinExistence type="predicted"/>
<accession>A0A0E9VEA2</accession>
<reference evidence="1" key="2">
    <citation type="journal article" date="2015" name="Fish Shellfish Immunol.">
        <title>Early steps in the European eel (Anguilla anguilla)-Vibrio vulnificus interaction in the gills: Role of the RtxA13 toxin.</title>
        <authorList>
            <person name="Callol A."/>
            <person name="Pajuelo D."/>
            <person name="Ebbesson L."/>
            <person name="Teles M."/>
            <person name="MacKenzie S."/>
            <person name="Amaro C."/>
        </authorList>
    </citation>
    <scope>NUCLEOTIDE SEQUENCE</scope>
</reference>
<dbReference type="AlphaFoldDB" id="A0A0E9VEA2"/>
<protein>
    <submittedName>
        <fullName evidence="1">Uncharacterized protein</fullName>
    </submittedName>
</protein>
<organism evidence="1">
    <name type="scientific">Anguilla anguilla</name>
    <name type="common">European freshwater eel</name>
    <name type="synonym">Muraena anguilla</name>
    <dbReference type="NCBI Taxonomy" id="7936"/>
    <lineage>
        <taxon>Eukaryota</taxon>
        <taxon>Metazoa</taxon>
        <taxon>Chordata</taxon>
        <taxon>Craniata</taxon>
        <taxon>Vertebrata</taxon>
        <taxon>Euteleostomi</taxon>
        <taxon>Actinopterygii</taxon>
        <taxon>Neopterygii</taxon>
        <taxon>Teleostei</taxon>
        <taxon>Anguilliformes</taxon>
        <taxon>Anguillidae</taxon>
        <taxon>Anguilla</taxon>
    </lineage>
</organism>
<sequence>MSLATGYSWPSPILKCCLQWCTPVSWDCLPTEIHFLGWTVK</sequence>
<name>A0A0E9VEA2_ANGAN</name>
<reference evidence="1" key="1">
    <citation type="submission" date="2014-11" db="EMBL/GenBank/DDBJ databases">
        <authorList>
            <person name="Amaro Gonzalez C."/>
        </authorList>
    </citation>
    <scope>NUCLEOTIDE SEQUENCE</scope>
</reference>
<dbReference type="EMBL" id="GBXM01032807">
    <property type="protein sequence ID" value="JAH75770.1"/>
    <property type="molecule type" value="Transcribed_RNA"/>
</dbReference>
<evidence type="ECO:0000313" key="1">
    <source>
        <dbReference type="EMBL" id="JAH75770.1"/>
    </source>
</evidence>